<dbReference type="GO" id="GO:0005886">
    <property type="term" value="C:plasma membrane"/>
    <property type="evidence" value="ECO:0007669"/>
    <property type="project" value="TreeGrafter"/>
</dbReference>
<evidence type="ECO:0000256" key="8">
    <source>
        <dbReference type="SAM" id="Phobius"/>
    </source>
</evidence>
<evidence type="ECO:0000259" key="11">
    <source>
        <dbReference type="Pfam" id="PF13967"/>
    </source>
</evidence>
<evidence type="ECO:0000313" key="14">
    <source>
        <dbReference type="Proteomes" id="UP001233999"/>
    </source>
</evidence>
<feature type="transmembrane region" description="Helical" evidence="8">
    <location>
        <begin position="524"/>
        <end position="548"/>
    </location>
</feature>
<feature type="transmembrane region" description="Helical" evidence="8">
    <location>
        <begin position="372"/>
        <end position="396"/>
    </location>
</feature>
<feature type="domain" description="CSC1/OSCA1-like N-terminal transmembrane" evidence="11">
    <location>
        <begin position="1"/>
        <end position="84"/>
    </location>
</feature>
<dbReference type="InterPro" id="IPR003864">
    <property type="entry name" value="CSC1/OSCA1-like_7TM"/>
</dbReference>
<reference evidence="13" key="1">
    <citation type="journal article" date="2023" name="IScience">
        <title>Live-bearing cockroach genome reveals convergent evolutionary mechanisms linked to viviparity in insects and beyond.</title>
        <authorList>
            <person name="Fouks B."/>
            <person name="Harrison M.C."/>
            <person name="Mikhailova A.A."/>
            <person name="Marchal E."/>
            <person name="English S."/>
            <person name="Carruthers M."/>
            <person name="Jennings E.C."/>
            <person name="Chiamaka E.L."/>
            <person name="Frigard R.A."/>
            <person name="Pippel M."/>
            <person name="Attardo G.M."/>
            <person name="Benoit J.B."/>
            <person name="Bornberg-Bauer E."/>
            <person name="Tobe S.S."/>
        </authorList>
    </citation>
    <scope>NUCLEOTIDE SEQUENCE</scope>
    <source>
        <strain evidence="13">Stay&amp;Tobe</strain>
    </source>
</reference>
<keyword evidence="4 8" id="KW-0812">Transmembrane</keyword>
<dbReference type="AlphaFoldDB" id="A0AAD7ZX72"/>
<keyword evidence="6 8" id="KW-0472">Membrane</keyword>
<comment type="subcellular location">
    <subcellularLocation>
        <location evidence="1">Membrane</location>
        <topology evidence="1">Multi-pass membrane protein</topology>
    </subcellularLocation>
</comment>
<organism evidence="13 14">
    <name type="scientific">Diploptera punctata</name>
    <name type="common">Pacific beetle cockroach</name>
    <dbReference type="NCBI Taxonomy" id="6984"/>
    <lineage>
        <taxon>Eukaryota</taxon>
        <taxon>Metazoa</taxon>
        <taxon>Ecdysozoa</taxon>
        <taxon>Arthropoda</taxon>
        <taxon>Hexapoda</taxon>
        <taxon>Insecta</taxon>
        <taxon>Pterygota</taxon>
        <taxon>Neoptera</taxon>
        <taxon>Polyneoptera</taxon>
        <taxon>Dictyoptera</taxon>
        <taxon>Blattodea</taxon>
        <taxon>Blaberoidea</taxon>
        <taxon>Blaberidae</taxon>
        <taxon>Diplopterinae</taxon>
        <taxon>Diploptera</taxon>
    </lineage>
</organism>
<keyword evidence="3" id="KW-0813">Transport</keyword>
<keyword evidence="5 8" id="KW-1133">Transmembrane helix</keyword>
<gene>
    <name evidence="13" type="ORF">L9F63_018293</name>
</gene>
<feature type="transmembrane region" description="Helical" evidence="8">
    <location>
        <begin position="299"/>
        <end position="321"/>
    </location>
</feature>
<dbReference type="PANTHER" id="PTHR13018">
    <property type="entry name" value="PROBABLE MEMBRANE PROTEIN DUF221-RELATED"/>
    <property type="match status" value="1"/>
</dbReference>
<dbReference type="Proteomes" id="UP001233999">
    <property type="component" value="Unassembled WGS sequence"/>
</dbReference>
<reference evidence="13" key="2">
    <citation type="submission" date="2023-05" db="EMBL/GenBank/DDBJ databases">
        <authorList>
            <person name="Fouks B."/>
        </authorList>
    </citation>
    <scope>NUCLEOTIDE SEQUENCE</scope>
    <source>
        <strain evidence="13">Stay&amp;Tobe</strain>
        <tissue evidence="13">Testes</tissue>
    </source>
</reference>
<feature type="transmembrane region" description="Helical" evidence="8">
    <location>
        <begin position="333"/>
        <end position="351"/>
    </location>
</feature>
<evidence type="ECO:0000256" key="7">
    <source>
        <dbReference type="SAM" id="MobiDB-lite"/>
    </source>
</evidence>
<feature type="non-terminal residue" evidence="13">
    <location>
        <position position="1"/>
    </location>
</feature>
<feature type="transmembrane region" description="Helical" evidence="8">
    <location>
        <begin position="560"/>
        <end position="582"/>
    </location>
</feature>
<feature type="transmembrane region" description="Helical" evidence="8">
    <location>
        <begin position="474"/>
        <end position="504"/>
    </location>
</feature>
<dbReference type="Pfam" id="PF04003">
    <property type="entry name" value="Utp12"/>
    <property type="match status" value="1"/>
</dbReference>
<keyword evidence="14" id="KW-1185">Reference proteome</keyword>
<evidence type="ECO:0000256" key="1">
    <source>
        <dbReference type="ARBA" id="ARBA00004141"/>
    </source>
</evidence>
<feature type="domain" description="CSC1/OSCA1-like 7TM region" evidence="9">
    <location>
        <begin position="298"/>
        <end position="545"/>
    </location>
</feature>
<dbReference type="Pfam" id="PF14703">
    <property type="entry name" value="PHM7_cyt"/>
    <property type="match status" value="1"/>
</dbReference>
<dbReference type="Pfam" id="PF02714">
    <property type="entry name" value="RSN1_7TM"/>
    <property type="match status" value="1"/>
</dbReference>
<dbReference type="EMBL" id="JASPKZ010005686">
    <property type="protein sequence ID" value="KAJ9588367.1"/>
    <property type="molecule type" value="Genomic_DNA"/>
</dbReference>
<name>A0AAD7ZX72_DIPPU</name>
<feature type="region of interest" description="Disordered" evidence="7">
    <location>
        <begin position="927"/>
        <end position="963"/>
    </location>
</feature>
<dbReference type="PANTHER" id="PTHR13018:SF5">
    <property type="entry name" value="RE44586P"/>
    <property type="match status" value="1"/>
</dbReference>
<feature type="compositionally biased region" description="Acidic residues" evidence="7">
    <location>
        <begin position="946"/>
        <end position="963"/>
    </location>
</feature>
<comment type="similarity">
    <text evidence="2">Belongs to the CSC1 (TC 1.A.17) family.</text>
</comment>
<evidence type="ECO:0000259" key="9">
    <source>
        <dbReference type="Pfam" id="PF02714"/>
    </source>
</evidence>
<feature type="compositionally biased region" description="Acidic residues" evidence="7">
    <location>
        <begin position="928"/>
        <end position="937"/>
    </location>
</feature>
<feature type="transmembrane region" description="Helical" evidence="8">
    <location>
        <begin position="69"/>
        <end position="88"/>
    </location>
</feature>
<accession>A0AAD7ZX72</accession>
<evidence type="ECO:0000256" key="4">
    <source>
        <dbReference type="ARBA" id="ARBA00022692"/>
    </source>
</evidence>
<dbReference type="GO" id="GO:0005227">
    <property type="term" value="F:calcium-activated cation channel activity"/>
    <property type="evidence" value="ECO:0007669"/>
    <property type="project" value="InterPro"/>
</dbReference>
<proteinExistence type="inferred from homology"/>
<evidence type="ECO:0000259" key="10">
    <source>
        <dbReference type="Pfam" id="PF04003"/>
    </source>
</evidence>
<evidence type="ECO:0000256" key="3">
    <source>
        <dbReference type="ARBA" id="ARBA00022448"/>
    </source>
</evidence>
<feature type="domain" description="CSC1/OSCA1-like cytosolic" evidence="12">
    <location>
        <begin position="105"/>
        <end position="286"/>
    </location>
</feature>
<dbReference type="InterPro" id="IPR045122">
    <property type="entry name" value="Csc1-like"/>
</dbReference>
<evidence type="ECO:0000256" key="2">
    <source>
        <dbReference type="ARBA" id="ARBA00007779"/>
    </source>
</evidence>
<protein>
    <submittedName>
        <fullName evidence="13">Uncharacterized protein</fullName>
    </submittedName>
</protein>
<feature type="transmembrane region" description="Helical" evidence="8">
    <location>
        <begin position="24"/>
        <end position="44"/>
    </location>
</feature>
<evidence type="ECO:0000259" key="12">
    <source>
        <dbReference type="Pfam" id="PF14703"/>
    </source>
</evidence>
<feature type="transmembrane region" description="Helical" evidence="8">
    <location>
        <begin position="416"/>
        <end position="436"/>
    </location>
</feature>
<dbReference type="InterPro" id="IPR032880">
    <property type="entry name" value="CSC1/OSCA1-like_N"/>
</dbReference>
<evidence type="ECO:0000256" key="5">
    <source>
        <dbReference type="ARBA" id="ARBA00022989"/>
    </source>
</evidence>
<dbReference type="InterPro" id="IPR007148">
    <property type="entry name" value="SSU_processome_Utp12"/>
</dbReference>
<dbReference type="Pfam" id="PF13967">
    <property type="entry name" value="RSN1_TM"/>
    <property type="match status" value="1"/>
</dbReference>
<sequence length="963" mass="108929">IKDENILMKCGPDAVQYLSFQRHIIVYMLIMMVISLSIVLPINFQGQLEGDEKTFGHTTVSNLDPGSPYLWTHVTLAILFFPLGIIIMRRFSVTIKFDEQETNVSRTLMITKIPGKNCDSADLHRHFREAYPEMEIQDIQLAYNISRVSVLDKEREKVYQAKLFCENYLKSTGMRLDMRPYACGNVCGCCDLFGCPMVDAIEYYTEEENRLRNEVDAERAAALKKPLGIVFITLVSVEAAQKVFDDHRPTCKCSNNPPSSSVSRQLEPHNWQVQFAPSPKDIYWENLSVPSNYWYIKAVLVNFFLFLVLFFLTTPAIVVNFLDTMKWISDSSAIEKVIILAALLPVLVSYSDQWLSHWTRSEQNHSIMHKTFFFLLFMVLILPSLGLTSAQAFVSWTFHARNETYRWECLFLPDKGAFFVNYVITSAFIGTSLELIRFPELFVYTVRLCLARSKAETASVRRAILWEFPFGVQYAWMLLIFAMTTVYSLSCPLITPFGLLYMVLKHLVDRYNIYFAYGPSKISSRIHASAIIIVIISITLQLLCFTSLSILRRGFNDISIYSLIGFCITLLFLSAQIFLNWFKGFSPISYQNYRASPGSSNQVSPRRDTSQHQFVPEVLLPPQTRQPDVVSVQSPVEGLSVLQRTYGTGADAVDTMVSPDSILSLEPGPINTHDKIALYQDYDEFRVTPNISKFIKSVPDGSFEDEAHPQGEDVMICHGSPIFLSFETISSKSEEKVLFLVRQNPGKSLCSKEADISKVKQPETGNNVEYVSTFGAAVTSSKRSRRIKSVDVPMEVQLDNLSLTRQDGTTKEPPRADSMAQLLMQGLYSKDKSILQSVLMRKDPGLISSTVTRLSIQFVVPFLKELVSQIQGRTVMSQTAVHWLKAVIRTHAGHILANPEIKEILSPVMGFVETRLNLLAPLSRLHEDSEDGSDMEDAAVGSESEDHWEELSDVDAEDVNMSS</sequence>
<comment type="caution">
    <text evidence="13">The sequence shown here is derived from an EMBL/GenBank/DDBJ whole genome shotgun (WGS) entry which is preliminary data.</text>
</comment>
<evidence type="ECO:0000313" key="13">
    <source>
        <dbReference type="EMBL" id="KAJ9588367.1"/>
    </source>
</evidence>
<feature type="domain" description="Small-subunit processome Utp12" evidence="10">
    <location>
        <begin position="831"/>
        <end position="926"/>
    </location>
</feature>
<evidence type="ECO:0000256" key="6">
    <source>
        <dbReference type="ARBA" id="ARBA00023136"/>
    </source>
</evidence>
<dbReference type="InterPro" id="IPR027815">
    <property type="entry name" value="CSC1/OSCA1-like_cyt"/>
</dbReference>